<dbReference type="EMBL" id="AP027041">
    <property type="protein sequence ID" value="BDU17537.1"/>
    <property type="molecule type" value="Genomic_DNA"/>
</dbReference>
<evidence type="ECO:0000313" key="3">
    <source>
        <dbReference type="Proteomes" id="UP001317822"/>
    </source>
</evidence>
<keyword evidence="1" id="KW-0732">Signal</keyword>
<feature type="chain" id="PRO_5047355864" evidence="1">
    <location>
        <begin position="26"/>
        <end position="61"/>
    </location>
</feature>
<dbReference type="RefSeq" id="WP_281779463.1">
    <property type="nucleotide sequence ID" value="NZ_AP027041.1"/>
</dbReference>
<organism evidence="2 3">
    <name type="scientific">Lysobacter auxotrophicus</name>
    <dbReference type="NCBI Taxonomy" id="2992573"/>
    <lineage>
        <taxon>Bacteria</taxon>
        <taxon>Pseudomonadati</taxon>
        <taxon>Pseudomonadota</taxon>
        <taxon>Gammaproteobacteria</taxon>
        <taxon>Lysobacterales</taxon>
        <taxon>Lysobacteraceae</taxon>
        <taxon>Lysobacter</taxon>
    </lineage>
</organism>
<name>A0ABN6UMD0_9GAMM</name>
<gene>
    <name evidence="2" type="ORF">LA521A_27380</name>
</gene>
<evidence type="ECO:0000313" key="2">
    <source>
        <dbReference type="EMBL" id="BDU17537.1"/>
    </source>
</evidence>
<proteinExistence type="predicted"/>
<dbReference type="Proteomes" id="UP001317822">
    <property type="component" value="Chromosome"/>
</dbReference>
<keyword evidence="3" id="KW-1185">Reference proteome</keyword>
<evidence type="ECO:0000256" key="1">
    <source>
        <dbReference type="SAM" id="SignalP"/>
    </source>
</evidence>
<reference evidence="2 3" key="1">
    <citation type="journal article" date="2023" name="Int. J. Syst. Evol. Microbiol.">
        <title>Physiological and genomic analyses of cobalamin (vitamin B12)-auxotrophy of Lysobacter auxotrophicus sp. nov., a methionine-auxotrophic chitinolytic bacterium isolated from chitin-treated soil.</title>
        <authorList>
            <person name="Saito A."/>
            <person name="Dohra H."/>
            <person name="Hamada M."/>
            <person name="Moriuchi R."/>
            <person name="Kotsuchibashi Y."/>
            <person name="Mori K."/>
        </authorList>
    </citation>
    <scope>NUCLEOTIDE SEQUENCE [LARGE SCALE GENOMIC DNA]</scope>
    <source>
        <strain evidence="2 3">5-21a</strain>
    </source>
</reference>
<sequence>MDTRFASRKFILTCVLIFMAATAFAFGQITSDQLLEYTKWLLGLYMAGNVGDTFVTKEPRH</sequence>
<protein>
    <submittedName>
        <fullName evidence="2">Uncharacterized protein</fullName>
    </submittedName>
</protein>
<feature type="signal peptide" evidence="1">
    <location>
        <begin position="1"/>
        <end position="25"/>
    </location>
</feature>
<accession>A0ABN6UMD0</accession>